<keyword evidence="3" id="KW-0249">Electron transport</keyword>
<keyword evidence="4 9" id="KW-1015">Disulfide bond</keyword>
<dbReference type="PIRSF" id="PIRSF000077">
    <property type="entry name" value="Thioredoxin"/>
    <property type="match status" value="1"/>
</dbReference>
<dbReference type="PROSITE" id="PS00194">
    <property type="entry name" value="THIOREDOXIN_1"/>
    <property type="match status" value="1"/>
</dbReference>
<dbReference type="AlphaFoldDB" id="A0A9W6GKQ1"/>
<dbReference type="PROSITE" id="PS51352">
    <property type="entry name" value="THIOREDOXIN_2"/>
    <property type="match status" value="1"/>
</dbReference>
<organism evidence="11 12">
    <name type="scientific">Propionigenium maris DSM 9537</name>
    <dbReference type="NCBI Taxonomy" id="1123000"/>
    <lineage>
        <taxon>Bacteria</taxon>
        <taxon>Fusobacteriati</taxon>
        <taxon>Fusobacteriota</taxon>
        <taxon>Fusobacteriia</taxon>
        <taxon>Fusobacteriales</taxon>
        <taxon>Fusobacteriaceae</taxon>
        <taxon>Propionigenium</taxon>
    </lineage>
</organism>
<evidence type="ECO:0000256" key="4">
    <source>
        <dbReference type="ARBA" id="ARBA00023157"/>
    </source>
</evidence>
<dbReference type="Pfam" id="PF00085">
    <property type="entry name" value="Thioredoxin"/>
    <property type="match status" value="1"/>
</dbReference>
<evidence type="ECO:0000256" key="5">
    <source>
        <dbReference type="ARBA" id="ARBA00023284"/>
    </source>
</evidence>
<gene>
    <name evidence="11" type="primary">trxA</name>
    <name evidence="11" type="ORF">PM10SUCC1_11000</name>
</gene>
<feature type="active site" description="Nucleophile" evidence="8">
    <location>
        <position position="35"/>
    </location>
</feature>
<evidence type="ECO:0000259" key="10">
    <source>
        <dbReference type="PROSITE" id="PS51352"/>
    </source>
</evidence>
<feature type="site" description="Contributes to redox potential value" evidence="8">
    <location>
        <position position="33"/>
    </location>
</feature>
<dbReference type="NCBIfam" id="TIGR01068">
    <property type="entry name" value="thioredoxin"/>
    <property type="match status" value="1"/>
</dbReference>
<feature type="site" description="Deprotonates C-terminal active site Cys" evidence="8">
    <location>
        <position position="26"/>
    </location>
</feature>
<dbReference type="InterPro" id="IPR005746">
    <property type="entry name" value="Thioredoxin"/>
</dbReference>
<dbReference type="FunFam" id="3.40.30.10:FF:000001">
    <property type="entry name" value="Thioredoxin"/>
    <property type="match status" value="1"/>
</dbReference>
<comment type="similarity">
    <text evidence="1 7">Belongs to the thioredoxin family.</text>
</comment>
<keyword evidence="12" id="KW-1185">Reference proteome</keyword>
<keyword evidence="2" id="KW-0813">Transport</keyword>
<evidence type="ECO:0000256" key="8">
    <source>
        <dbReference type="PIRSR" id="PIRSR000077-1"/>
    </source>
</evidence>
<comment type="caution">
    <text evidence="11">The sequence shown here is derived from an EMBL/GenBank/DDBJ whole genome shotgun (WGS) entry which is preliminary data.</text>
</comment>
<dbReference type="SUPFAM" id="SSF52833">
    <property type="entry name" value="Thioredoxin-like"/>
    <property type="match status" value="1"/>
</dbReference>
<sequence>MSKVVHLDVDSFKSEVLEGTGVVLVDFWASWCGPCKMLGPILDELSQEVSVKIAKVNVDDYPNIAADYGIRSIPTMIIFKDGEKIDQLIGLMQKGAIKEKLEQY</sequence>
<dbReference type="RefSeq" id="WP_373877214.1">
    <property type="nucleotide sequence ID" value="NZ_BSDY01000004.1"/>
</dbReference>
<dbReference type="PANTHER" id="PTHR45663">
    <property type="entry name" value="GEO12009P1"/>
    <property type="match status" value="1"/>
</dbReference>
<feature type="disulfide bond" description="Redox-active" evidence="9">
    <location>
        <begin position="32"/>
        <end position="35"/>
    </location>
</feature>
<feature type="domain" description="Thioredoxin" evidence="10">
    <location>
        <begin position="1"/>
        <end position="104"/>
    </location>
</feature>
<name>A0A9W6GKQ1_9FUSO</name>
<evidence type="ECO:0000313" key="12">
    <source>
        <dbReference type="Proteomes" id="UP001144471"/>
    </source>
</evidence>
<dbReference type="InterPro" id="IPR036249">
    <property type="entry name" value="Thioredoxin-like_sf"/>
</dbReference>
<dbReference type="GO" id="GO:0015035">
    <property type="term" value="F:protein-disulfide reductase activity"/>
    <property type="evidence" value="ECO:0007669"/>
    <property type="project" value="UniProtKB-UniRule"/>
</dbReference>
<dbReference type="EMBL" id="BSDY01000004">
    <property type="protein sequence ID" value="GLI55586.1"/>
    <property type="molecule type" value="Genomic_DNA"/>
</dbReference>
<proteinExistence type="inferred from homology"/>
<evidence type="ECO:0000256" key="9">
    <source>
        <dbReference type="PIRSR" id="PIRSR000077-4"/>
    </source>
</evidence>
<accession>A0A9W6GKQ1</accession>
<dbReference type="InterPro" id="IPR013766">
    <property type="entry name" value="Thioredoxin_domain"/>
</dbReference>
<dbReference type="InterPro" id="IPR017937">
    <property type="entry name" value="Thioredoxin_CS"/>
</dbReference>
<dbReference type="PANTHER" id="PTHR45663:SF11">
    <property type="entry name" value="GEO12009P1"/>
    <property type="match status" value="1"/>
</dbReference>
<evidence type="ECO:0000313" key="11">
    <source>
        <dbReference type="EMBL" id="GLI55586.1"/>
    </source>
</evidence>
<evidence type="ECO:0000256" key="7">
    <source>
        <dbReference type="PIRNR" id="PIRNR000077"/>
    </source>
</evidence>
<dbReference type="Proteomes" id="UP001144471">
    <property type="component" value="Unassembled WGS sequence"/>
</dbReference>
<keyword evidence="5 9" id="KW-0676">Redox-active center</keyword>
<dbReference type="Gene3D" id="3.40.30.10">
    <property type="entry name" value="Glutaredoxin"/>
    <property type="match status" value="1"/>
</dbReference>
<reference evidence="11" key="1">
    <citation type="submission" date="2022-12" db="EMBL/GenBank/DDBJ databases">
        <title>Reference genome sequencing for broad-spectrum identification of bacterial and archaeal isolates by mass spectrometry.</title>
        <authorList>
            <person name="Sekiguchi Y."/>
            <person name="Tourlousse D.M."/>
        </authorList>
    </citation>
    <scope>NUCLEOTIDE SEQUENCE</scope>
    <source>
        <strain evidence="11">10succ1</strain>
    </source>
</reference>
<evidence type="ECO:0000256" key="6">
    <source>
        <dbReference type="NCBIfam" id="TIGR01068"/>
    </source>
</evidence>
<dbReference type="PRINTS" id="PR00421">
    <property type="entry name" value="THIOREDOXIN"/>
</dbReference>
<evidence type="ECO:0000256" key="2">
    <source>
        <dbReference type="ARBA" id="ARBA00022448"/>
    </source>
</evidence>
<evidence type="ECO:0000256" key="3">
    <source>
        <dbReference type="ARBA" id="ARBA00022982"/>
    </source>
</evidence>
<dbReference type="GO" id="GO:0005737">
    <property type="term" value="C:cytoplasm"/>
    <property type="evidence" value="ECO:0007669"/>
    <property type="project" value="TreeGrafter"/>
</dbReference>
<protein>
    <recommendedName>
        <fullName evidence="6 7">Thioredoxin</fullName>
    </recommendedName>
</protein>
<feature type="site" description="Contributes to redox potential value" evidence="8">
    <location>
        <position position="34"/>
    </location>
</feature>
<feature type="active site" description="Nucleophile" evidence="8">
    <location>
        <position position="32"/>
    </location>
</feature>
<evidence type="ECO:0000256" key="1">
    <source>
        <dbReference type="ARBA" id="ARBA00008987"/>
    </source>
</evidence>
<dbReference type="CDD" id="cd02947">
    <property type="entry name" value="TRX_family"/>
    <property type="match status" value="1"/>
</dbReference>